<evidence type="ECO:0000256" key="1">
    <source>
        <dbReference type="ARBA" id="ARBA00004141"/>
    </source>
</evidence>
<proteinExistence type="predicted"/>
<name>A0A5N6EWH6_9EURO</name>
<dbReference type="AlphaFoldDB" id="A0A5N6EWH6"/>
<keyword evidence="5 6" id="KW-0472">Membrane</keyword>
<keyword evidence="2" id="KW-0813">Transport</keyword>
<keyword evidence="4 6" id="KW-1133">Transmembrane helix</keyword>
<keyword evidence="8" id="KW-1185">Reference proteome</keyword>
<dbReference type="PANTHER" id="PTHR43791">
    <property type="entry name" value="PERMEASE-RELATED"/>
    <property type="match status" value="1"/>
</dbReference>
<evidence type="ECO:0000256" key="2">
    <source>
        <dbReference type="ARBA" id="ARBA00022448"/>
    </source>
</evidence>
<dbReference type="InterPro" id="IPR011701">
    <property type="entry name" value="MFS"/>
</dbReference>
<feature type="transmembrane region" description="Helical" evidence="6">
    <location>
        <begin position="94"/>
        <end position="115"/>
    </location>
</feature>
<evidence type="ECO:0000313" key="7">
    <source>
        <dbReference type="EMBL" id="KAB8221902.1"/>
    </source>
</evidence>
<evidence type="ECO:0000256" key="3">
    <source>
        <dbReference type="ARBA" id="ARBA00022692"/>
    </source>
</evidence>
<organism evidence="7 8">
    <name type="scientific">Aspergillus novoparasiticus</name>
    <dbReference type="NCBI Taxonomy" id="986946"/>
    <lineage>
        <taxon>Eukaryota</taxon>
        <taxon>Fungi</taxon>
        <taxon>Dikarya</taxon>
        <taxon>Ascomycota</taxon>
        <taxon>Pezizomycotina</taxon>
        <taxon>Eurotiomycetes</taxon>
        <taxon>Eurotiomycetidae</taxon>
        <taxon>Eurotiales</taxon>
        <taxon>Aspergillaceae</taxon>
        <taxon>Aspergillus</taxon>
        <taxon>Aspergillus subgen. Circumdati</taxon>
    </lineage>
</organism>
<evidence type="ECO:0008006" key="9">
    <source>
        <dbReference type="Google" id="ProtNLM"/>
    </source>
</evidence>
<evidence type="ECO:0000256" key="4">
    <source>
        <dbReference type="ARBA" id="ARBA00022989"/>
    </source>
</evidence>
<dbReference type="SUPFAM" id="SSF103473">
    <property type="entry name" value="MFS general substrate transporter"/>
    <property type="match status" value="1"/>
</dbReference>
<dbReference type="EMBL" id="ML733416">
    <property type="protein sequence ID" value="KAB8221902.1"/>
    <property type="molecule type" value="Genomic_DNA"/>
</dbReference>
<dbReference type="PANTHER" id="PTHR43791:SF18">
    <property type="entry name" value="NICOTINIC ACID TRANSPORTER TNA1, PUTATIVE (AFU_ORTHOLOGUE AFUA_3G03820)-RELATED"/>
    <property type="match status" value="1"/>
</dbReference>
<dbReference type="GO" id="GO:0022857">
    <property type="term" value="F:transmembrane transporter activity"/>
    <property type="evidence" value="ECO:0007669"/>
    <property type="project" value="InterPro"/>
</dbReference>
<sequence length="176" mass="19601">MVVKLIRPSIWIGAMMLAWGTIMSLMGIVQHFSGARAALGAAEAGFFPTSSYLLTIWYRRLELQSRASSTAGAFSGLLGFALQKMNGIGGLAGWRWIFLIEGIATVVVVVVVVVVGMSCFRLLPNSPETADFLRREERRFLAQRLRNDAGTKTGQVDQNDKFHWPTFRDTFADWKL</sequence>
<feature type="transmembrane region" description="Helical" evidence="6">
    <location>
        <begin position="12"/>
        <end position="32"/>
    </location>
</feature>
<dbReference type="InterPro" id="IPR036259">
    <property type="entry name" value="MFS_trans_sf"/>
</dbReference>
<reference evidence="7 8" key="1">
    <citation type="submission" date="2019-04" db="EMBL/GenBank/DDBJ databases">
        <title>Fungal friends and foes A comparative genomics study of 23 Aspergillus species from section Flavi.</title>
        <authorList>
            <consortium name="DOE Joint Genome Institute"/>
            <person name="Kjaerbolling I."/>
            <person name="Vesth T.C."/>
            <person name="Frisvad J.C."/>
            <person name="Nybo J.L."/>
            <person name="Theobald S."/>
            <person name="Kildgaard S."/>
            <person name="Petersen T.I."/>
            <person name="Kuo A."/>
            <person name="Sato A."/>
            <person name="Lyhne E.K."/>
            <person name="Kogle M.E."/>
            <person name="Wiebenga A."/>
            <person name="Kun R.S."/>
            <person name="Lubbers R.J."/>
            <person name="Makela M.R."/>
            <person name="Barry K."/>
            <person name="Chovatia M."/>
            <person name="Clum A."/>
            <person name="Daum C."/>
            <person name="Haridas S."/>
            <person name="He G."/>
            <person name="LaButti K."/>
            <person name="Lipzen A."/>
            <person name="Mondo S."/>
            <person name="Pangilinan J."/>
            <person name="Riley R."/>
            <person name="Salamov A."/>
            <person name="Simmons B.A."/>
            <person name="Magnuson J.K."/>
            <person name="Henrissat B."/>
            <person name="Mortensen U.H."/>
            <person name="Larsen T.O."/>
            <person name="De vries R.P."/>
            <person name="Grigoriev I.V."/>
            <person name="Machida M."/>
            <person name="Baker S.E."/>
            <person name="Andersen M.R."/>
        </authorList>
    </citation>
    <scope>NUCLEOTIDE SEQUENCE [LARGE SCALE GENOMIC DNA]</scope>
    <source>
        <strain evidence="7 8">CBS 126849</strain>
    </source>
</reference>
<evidence type="ECO:0000256" key="6">
    <source>
        <dbReference type="SAM" id="Phobius"/>
    </source>
</evidence>
<accession>A0A5N6EWH6</accession>
<evidence type="ECO:0000313" key="8">
    <source>
        <dbReference type="Proteomes" id="UP000326799"/>
    </source>
</evidence>
<dbReference type="Proteomes" id="UP000326799">
    <property type="component" value="Unassembled WGS sequence"/>
</dbReference>
<comment type="subcellular location">
    <subcellularLocation>
        <location evidence="1">Membrane</location>
        <topology evidence="1">Multi-pass membrane protein</topology>
    </subcellularLocation>
</comment>
<keyword evidence="3 6" id="KW-0812">Transmembrane</keyword>
<protein>
    <recommendedName>
        <fullName evidence="9">Major facilitator superfamily domain-containing protein</fullName>
    </recommendedName>
</protein>
<evidence type="ECO:0000256" key="5">
    <source>
        <dbReference type="ARBA" id="ARBA00023136"/>
    </source>
</evidence>
<dbReference type="Pfam" id="PF07690">
    <property type="entry name" value="MFS_1"/>
    <property type="match status" value="1"/>
</dbReference>
<dbReference type="GO" id="GO:0016020">
    <property type="term" value="C:membrane"/>
    <property type="evidence" value="ECO:0007669"/>
    <property type="project" value="UniProtKB-SubCell"/>
</dbReference>
<gene>
    <name evidence="7" type="ORF">BDV33DRAFT_201903</name>
</gene>
<dbReference type="Gene3D" id="1.20.1250.20">
    <property type="entry name" value="MFS general substrate transporter like domains"/>
    <property type="match status" value="1"/>
</dbReference>